<dbReference type="InterPro" id="IPR038946">
    <property type="entry name" value="FBXO47"/>
</dbReference>
<evidence type="ECO:0000313" key="2">
    <source>
        <dbReference type="EMBL" id="GAB0199033.1"/>
    </source>
</evidence>
<comment type="caution">
    <text evidence="2">The sequence shown here is derived from an EMBL/GenBank/DDBJ whole genome shotgun (WGS) entry which is preliminary data.</text>
</comment>
<reference evidence="2 3" key="1">
    <citation type="submission" date="2024-06" db="EMBL/GenBank/DDBJ databases">
        <title>The draft genome of Grus japonensis, version 3.</title>
        <authorList>
            <person name="Nabeshima K."/>
            <person name="Suzuki S."/>
            <person name="Onuma M."/>
        </authorList>
    </citation>
    <scope>NUCLEOTIDE SEQUENCE [LARGE SCALE GENOMIC DNA]</scope>
    <source>
        <strain evidence="2 3">451A</strain>
    </source>
</reference>
<sequence>MLSMVSKTISNRLINYISTPSGNRRLLPQDFHNLELPGKREGSYILEHYKSLGDPLMEMILTAGWDELECHRVFNFLCELSNLPRKVQMVVSSKPGHVVWQKMIEGPTDETSLKGLADAIKLLYDTEAREWTADDVISLVDELSVVPREWLMENNARLLILSGNNICFTFMASKAVNGRAIELARLMVFLALVCEKDLYCMDWAVKMMQKVCKVFGTPGERNNFLQCVENAFAHMVMDMLQAVLSGDRDEEDSSFLNLFHLVNAQANFHKEILYLTMRSNSNTI</sequence>
<dbReference type="PANTHER" id="PTHR34098:SF1">
    <property type="entry name" value="F-BOX ONLY PROTEIN 47"/>
    <property type="match status" value="1"/>
</dbReference>
<dbReference type="Proteomes" id="UP001623348">
    <property type="component" value="Unassembled WGS sequence"/>
</dbReference>
<dbReference type="PANTHER" id="PTHR34098">
    <property type="entry name" value="F-BOX ONLY PROTEIN 47"/>
    <property type="match status" value="1"/>
</dbReference>
<name>A0ABC9XMU8_GRUJA</name>
<dbReference type="InterPro" id="IPR056622">
    <property type="entry name" value="ARM_FBXO47"/>
</dbReference>
<proteinExistence type="predicted"/>
<evidence type="ECO:0000313" key="3">
    <source>
        <dbReference type="Proteomes" id="UP001623348"/>
    </source>
</evidence>
<dbReference type="EMBL" id="BAAFJT010000022">
    <property type="protein sequence ID" value="GAB0199033.1"/>
    <property type="molecule type" value="Genomic_DNA"/>
</dbReference>
<dbReference type="Pfam" id="PF24467">
    <property type="entry name" value="ARM_FBXO47"/>
    <property type="match status" value="1"/>
</dbReference>
<organism evidence="2 3">
    <name type="scientific">Grus japonensis</name>
    <name type="common">Japanese crane</name>
    <name type="synonym">Red-crowned crane</name>
    <dbReference type="NCBI Taxonomy" id="30415"/>
    <lineage>
        <taxon>Eukaryota</taxon>
        <taxon>Metazoa</taxon>
        <taxon>Chordata</taxon>
        <taxon>Craniata</taxon>
        <taxon>Vertebrata</taxon>
        <taxon>Euteleostomi</taxon>
        <taxon>Archelosauria</taxon>
        <taxon>Archosauria</taxon>
        <taxon>Dinosauria</taxon>
        <taxon>Saurischia</taxon>
        <taxon>Theropoda</taxon>
        <taxon>Coelurosauria</taxon>
        <taxon>Aves</taxon>
        <taxon>Neognathae</taxon>
        <taxon>Neoaves</taxon>
        <taxon>Gruiformes</taxon>
        <taxon>Gruidae</taxon>
        <taxon>Grus</taxon>
    </lineage>
</organism>
<gene>
    <name evidence="2" type="ORF">GRJ2_002368700</name>
</gene>
<dbReference type="AlphaFoldDB" id="A0ABC9XMU8"/>
<protein>
    <submittedName>
        <fullName evidence="2">F-box only protein 47</fullName>
    </submittedName>
</protein>
<evidence type="ECO:0000259" key="1">
    <source>
        <dbReference type="Pfam" id="PF24467"/>
    </source>
</evidence>
<keyword evidence="3" id="KW-1185">Reference proteome</keyword>
<feature type="domain" description="FBXO47 ARM repeats region" evidence="1">
    <location>
        <begin position="111"/>
        <end position="241"/>
    </location>
</feature>
<accession>A0ABC9XMU8</accession>